<dbReference type="PANTHER" id="PTHR43744:SF9">
    <property type="entry name" value="POLYGALACTURONAN_RHAMNOGALACTURONAN TRANSPORT SYSTEM PERMEASE PROTEIN YTCP"/>
    <property type="match status" value="1"/>
</dbReference>
<dbReference type="Pfam" id="PF00528">
    <property type="entry name" value="BPD_transp_1"/>
    <property type="match status" value="1"/>
</dbReference>
<evidence type="ECO:0000256" key="7">
    <source>
        <dbReference type="RuleBase" id="RU363032"/>
    </source>
</evidence>
<dbReference type="InterPro" id="IPR000515">
    <property type="entry name" value="MetI-like"/>
</dbReference>
<dbReference type="EMBL" id="JBHTAI010000011">
    <property type="protein sequence ID" value="MFC7150638.1"/>
    <property type="molecule type" value="Genomic_DNA"/>
</dbReference>
<evidence type="ECO:0000259" key="8">
    <source>
        <dbReference type="PROSITE" id="PS50928"/>
    </source>
</evidence>
<dbReference type="PROSITE" id="PS50928">
    <property type="entry name" value="ABC_TM1"/>
    <property type="match status" value="1"/>
</dbReference>
<comment type="caution">
    <text evidence="9">The sequence shown here is derived from an EMBL/GenBank/DDBJ whole genome shotgun (WGS) entry which is preliminary data.</text>
</comment>
<dbReference type="InterPro" id="IPR035906">
    <property type="entry name" value="MetI-like_sf"/>
</dbReference>
<evidence type="ECO:0000256" key="1">
    <source>
        <dbReference type="ARBA" id="ARBA00004651"/>
    </source>
</evidence>
<evidence type="ECO:0000313" key="10">
    <source>
        <dbReference type="Proteomes" id="UP001596378"/>
    </source>
</evidence>
<keyword evidence="6 7" id="KW-0472">Membrane</keyword>
<keyword evidence="4 7" id="KW-0812">Transmembrane</keyword>
<sequence>MIHTNRIGAARSDKWLYAVNYTFLTVVLIIVLYPLIYIVSSSFSSIEAVVSGRVWLWPVEFSLEGYAAVFKHHLLLNSLKNSLYYMAVGTAINIVITVTSAYALSRKDLFGRNFFMMIFVFTMFFNGGLIPTYILVQKLGILNTPWAIWLPLALIIWNMIIARTYFQTTLPQELLEAAQIDGCNDFLFLRKVVIPLSGPIIAVIALFYGVMHWNQYFNAMIYLRDPQLFPLQLVLREILILSQMEFDMVADADAVAAVVGLGELLKYSLIVVSALPLLIVYPFVQKFFVKGIMIGALKG</sequence>
<keyword evidence="3" id="KW-1003">Cell membrane</keyword>
<protein>
    <submittedName>
        <fullName evidence="9">Carbohydrate ABC transporter permease</fullName>
    </submittedName>
</protein>
<evidence type="ECO:0000256" key="3">
    <source>
        <dbReference type="ARBA" id="ARBA00022475"/>
    </source>
</evidence>
<accession>A0ABW2FBJ2</accession>
<dbReference type="CDD" id="cd06261">
    <property type="entry name" value="TM_PBP2"/>
    <property type="match status" value="1"/>
</dbReference>
<feature type="transmembrane region" description="Helical" evidence="7">
    <location>
        <begin position="187"/>
        <end position="210"/>
    </location>
</feature>
<dbReference type="Proteomes" id="UP001596378">
    <property type="component" value="Unassembled WGS sequence"/>
</dbReference>
<dbReference type="SUPFAM" id="SSF161098">
    <property type="entry name" value="MetI-like"/>
    <property type="match status" value="1"/>
</dbReference>
<comment type="subcellular location">
    <subcellularLocation>
        <location evidence="1 7">Cell membrane</location>
        <topology evidence="1 7">Multi-pass membrane protein</topology>
    </subcellularLocation>
</comment>
<feature type="transmembrane region" description="Helical" evidence="7">
    <location>
        <begin position="21"/>
        <end position="39"/>
    </location>
</feature>
<evidence type="ECO:0000256" key="4">
    <source>
        <dbReference type="ARBA" id="ARBA00022692"/>
    </source>
</evidence>
<keyword evidence="5 7" id="KW-1133">Transmembrane helix</keyword>
<feature type="transmembrane region" description="Helical" evidence="7">
    <location>
        <begin position="264"/>
        <end position="284"/>
    </location>
</feature>
<dbReference type="PANTHER" id="PTHR43744">
    <property type="entry name" value="ABC TRANSPORTER PERMEASE PROTEIN MG189-RELATED-RELATED"/>
    <property type="match status" value="1"/>
</dbReference>
<feature type="transmembrane region" description="Helical" evidence="7">
    <location>
        <begin position="83"/>
        <end position="102"/>
    </location>
</feature>
<proteinExistence type="inferred from homology"/>
<organism evidence="9 10">
    <name type="scientific">Cohnella cellulosilytica</name>
    <dbReference type="NCBI Taxonomy" id="986710"/>
    <lineage>
        <taxon>Bacteria</taxon>
        <taxon>Bacillati</taxon>
        <taxon>Bacillota</taxon>
        <taxon>Bacilli</taxon>
        <taxon>Bacillales</taxon>
        <taxon>Paenibacillaceae</taxon>
        <taxon>Cohnella</taxon>
    </lineage>
</organism>
<comment type="similarity">
    <text evidence="7">Belongs to the binding-protein-dependent transport system permease family.</text>
</comment>
<reference evidence="10" key="1">
    <citation type="journal article" date="2019" name="Int. J. Syst. Evol. Microbiol.">
        <title>The Global Catalogue of Microorganisms (GCM) 10K type strain sequencing project: providing services to taxonomists for standard genome sequencing and annotation.</title>
        <authorList>
            <consortium name="The Broad Institute Genomics Platform"/>
            <consortium name="The Broad Institute Genome Sequencing Center for Infectious Disease"/>
            <person name="Wu L."/>
            <person name="Ma J."/>
        </authorList>
    </citation>
    <scope>NUCLEOTIDE SEQUENCE [LARGE SCALE GENOMIC DNA]</scope>
    <source>
        <strain evidence="10">KCTC 12907</strain>
    </source>
</reference>
<feature type="transmembrane region" description="Helical" evidence="7">
    <location>
        <begin position="114"/>
        <end position="134"/>
    </location>
</feature>
<feature type="domain" description="ABC transmembrane type-1" evidence="8">
    <location>
        <begin position="79"/>
        <end position="288"/>
    </location>
</feature>
<name>A0ABW2FBJ2_9BACL</name>
<gene>
    <name evidence="9" type="ORF">ACFQMJ_19065</name>
</gene>
<evidence type="ECO:0000313" key="9">
    <source>
        <dbReference type="EMBL" id="MFC7150638.1"/>
    </source>
</evidence>
<keyword evidence="10" id="KW-1185">Reference proteome</keyword>
<keyword evidence="2 7" id="KW-0813">Transport</keyword>
<dbReference type="Gene3D" id="1.10.3720.10">
    <property type="entry name" value="MetI-like"/>
    <property type="match status" value="1"/>
</dbReference>
<dbReference type="RefSeq" id="WP_378053020.1">
    <property type="nucleotide sequence ID" value="NZ_JBHMDN010000069.1"/>
</dbReference>
<evidence type="ECO:0000256" key="5">
    <source>
        <dbReference type="ARBA" id="ARBA00022989"/>
    </source>
</evidence>
<feature type="transmembrane region" description="Helical" evidence="7">
    <location>
        <begin position="146"/>
        <end position="166"/>
    </location>
</feature>
<evidence type="ECO:0000256" key="2">
    <source>
        <dbReference type="ARBA" id="ARBA00022448"/>
    </source>
</evidence>
<evidence type="ECO:0000256" key="6">
    <source>
        <dbReference type="ARBA" id="ARBA00023136"/>
    </source>
</evidence>